<dbReference type="RefSeq" id="WP_052236931.1">
    <property type="nucleotide sequence ID" value="NZ_CAMLJH010000004.1"/>
</dbReference>
<feature type="domain" description="SPOR" evidence="1">
    <location>
        <begin position="98"/>
        <end position="177"/>
    </location>
</feature>
<dbReference type="GO" id="GO:0030428">
    <property type="term" value="C:cell septum"/>
    <property type="evidence" value="ECO:0007669"/>
    <property type="project" value="TreeGrafter"/>
</dbReference>
<dbReference type="InterPro" id="IPR036680">
    <property type="entry name" value="SPOR-like_sf"/>
</dbReference>
<dbReference type="InterPro" id="IPR052521">
    <property type="entry name" value="Cell_div_SPOR-domain"/>
</dbReference>
<gene>
    <name evidence="2" type="ORF">FPB0191_02002</name>
</gene>
<sequence length="177" mass="20447">MMSNKTRNRLIGVVSVILICLIISPYIITDKTKKVETTIPLFPPTDSIREDNTQQSQLETQYNNQNNIDNAIYNNNQVDNQNQQEQINRYEVNTNINSSNDKNYIIQLVALKNKQKIDELTALLRLNNYDVYTIPQVVKDGQITRLMVGNYQTREQAELVIIDLENLTKLKGYIALK</sequence>
<dbReference type="GO" id="GO:0042834">
    <property type="term" value="F:peptidoglycan binding"/>
    <property type="evidence" value="ECO:0007669"/>
    <property type="project" value="InterPro"/>
</dbReference>
<dbReference type="PANTHER" id="PTHR38687">
    <property type="entry name" value="CELL DIVISION PROTEIN DEDD-RELATED"/>
    <property type="match status" value="1"/>
</dbReference>
<dbReference type="Pfam" id="PF05036">
    <property type="entry name" value="SPOR"/>
    <property type="match status" value="1"/>
</dbReference>
<dbReference type="STRING" id="1267021.FPB0191_02002"/>
<dbReference type="OrthoDB" id="7069135at2"/>
<protein>
    <submittedName>
        <fullName evidence="2">Sporulation related domain protein</fullName>
    </submittedName>
</protein>
<name>A0A0A7S2Z7_FRIPE</name>
<dbReference type="HOGENOM" id="CLU_1515781_0_0_6"/>
<dbReference type="Proteomes" id="UP000030901">
    <property type="component" value="Chromosome"/>
</dbReference>
<accession>A0A0A7S2Z7</accession>
<dbReference type="Gene3D" id="3.30.70.1070">
    <property type="entry name" value="Sporulation related repeat"/>
    <property type="match status" value="1"/>
</dbReference>
<dbReference type="InterPro" id="IPR007730">
    <property type="entry name" value="SPOR-like_dom"/>
</dbReference>
<dbReference type="EMBL" id="CP009056">
    <property type="protein sequence ID" value="AJA45813.1"/>
    <property type="molecule type" value="Genomic_DNA"/>
</dbReference>
<reference evidence="2 3" key="1">
    <citation type="journal article" date="2014" name="Appl. Environ. Microbiol.">
        <title>Gut symbionts from distinct hosts exhibit genotoxic activity via divergent colibactin biosynthetic pathways.</title>
        <authorList>
            <person name="Engel P."/>
            <person name="Vizcaino M.I."/>
            <person name="Crawford J.M."/>
        </authorList>
    </citation>
    <scope>NUCLEOTIDE SEQUENCE [LARGE SCALE GENOMIC DNA]</scope>
    <source>
        <strain evidence="2 3">PEB0191</strain>
    </source>
</reference>
<proteinExistence type="predicted"/>
<dbReference type="GO" id="GO:0032506">
    <property type="term" value="P:cytokinetic process"/>
    <property type="evidence" value="ECO:0007669"/>
    <property type="project" value="TreeGrafter"/>
</dbReference>
<evidence type="ECO:0000313" key="2">
    <source>
        <dbReference type="EMBL" id="AJA45813.1"/>
    </source>
</evidence>
<organism evidence="2 3">
    <name type="scientific">Frischella perrara</name>
    <dbReference type="NCBI Taxonomy" id="1267021"/>
    <lineage>
        <taxon>Bacteria</taxon>
        <taxon>Pseudomonadati</taxon>
        <taxon>Pseudomonadota</taxon>
        <taxon>Gammaproteobacteria</taxon>
        <taxon>Orbales</taxon>
        <taxon>Orbaceae</taxon>
        <taxon>Frischella</taxon>
    </lineage>
</organism>
<dbReference type="KEGG" id="fpp:FPB0191_02002"/>
<dbReference type="PANTHER" id="PTHR38687:SF1">
    <property type="entry name" value="CELL DIVISION PROTEIN DEDD"/>
    <property type="match status" value="1"/>
</dbReference>
<dbReference type="PROSITE" id="PS51724">
    <property type="entry name" value="SPOR"/>
    <property type="match status" value="1"/>
</dbReference>
<evidence type="ECO:0000313" key="3">
    <source>
        <dbReference type="Proteomes" id="UP000030901"/>
    </source>
</evidence>
<dbReference type="SUPFAM" id="SSF110997">
    <property type="entry name" value="Sporulation related repeat"/>
    <property type="match status" value="1"/>
</dbReference>
<dbReference type="GO" id="GO:0032153">
    <property type="term" value="C:cell division site"/>
    <property type="evidence" value="ECO:0007669"/>
    <property type="project" value="TreeGrafter"/>
</dbReference>
<dbReference type="AlphaFoldDB" id="A0A0A7S2Z7"/>
<keyword evidence="3" id="KW-1185">Reference proteome</keyword>
<evidence type="ECO:0000259" key="1">
    <source>
        <dbReference type="PROSITE" id="PS51724"/>
    </source>
</evidence>